<organism evidence="6 7">
    <name type="scientific">Wallemia mellicola</name>
    <dbReference type="NCBI Taxonomy" id="1708541"/>
    <lineage>
        <taxon>Eukaryota</taxon>
        <taxon>Fungi</taxon>
        <taxon>Dikarya</taxon>
        <taxon>Basidiomycota</taxon>
        <taxon>Wallemiomycotina</taxon>
        <taxon>Wallemiomycetes</taxon>
        <taxon>Wallemiales</taxon>
        <taxon>Wallemiaceae</taxon>
        <taxon>Wallemia</taxon>
    </lineage>
</organism>
<dbReference type="PROSITE" id="PS50014">
    <property type="entry name" value="BROMODOMAIN_2"/>
    <property type="match status" value="2"/>
</dbReference>
<sequence>MSILEEKRPLEEQEEISNKRQKLELYNNNVHDNIKVNKPLDGPDAQTPEQPTLKTPSHIETDTPTNEPVSHLSPQPKNIQHDQLSPVPVPEQPQLDKASEPVNSTSTPLSQQPREPVEQPIEQPQPSEPVQQPSEVVESAETAHPSQPSDSVQPEQPEQPSAPTQPSESIEPAHGIQSSEPSQSAPEPLQPEQAQPLEVTGSVQPVQQIQFAQPSESTQSAPVQTQQPSEPVQPAKPAESVQTDEPAEPLQPSEHVQPTQPIEPQQPSEQIQPIQQIEPQQPSEQIQTVQQTDQSLQQPEHTQVQSVEQPQSAEVKPELPQLMEDGQSEAQQPQIEPQPFDAPGVSYSSQDAPQDDFKEEVHDQSQPVVPPTPAGIEPIVLPNGTKLPPRSAAFGIPAGPPFSFNQLKFVSSLVKQLKKMKAAVPFLSPVDYISMGIPHYPEVISEPSDLGTVDRKVQKTIKAEEGGYYNFNDWETDVRRIFRNTEWFNGHEHPVSKMGKQVEESFDKQLKKMPPSQTNDAVPSTSRGRGAPRRSQETGRPRREVHHPAMTQNDPNRSKRRKTTAYGRNGTADQMRHCAYILKELHKKVHSSYASPFYDPVDYIALGLPDYPQVVQQPMDLSTVGQKLNLGDYEGPSDFFGDMKLMFGNCYKYNPPGTPVHEAGRQTEAVFDEKWTQLPPLSTPLEISDDENSDAVKALQRQIEDMQKSLTDIKKKGTGAPERVSTGGGGGGSGRGGKRGSTGGQVGRPRRKSYDEDDENYQIPEITFDMKKELAGKIQQLEGDQLDKAIKIIYETLDLDNNSDEIELDIDVLPVKTLQKLYMFVVKPQKQKRGPYNKQHVDVDLQPRPPKRAGTGGVKRKSMNEDEEALKIQALEAKLKSFEGVTDIQLNQPTTIPENDEASSGSDSDSVVSEDSGSESD</sequence>
<dbReference type="InterPro" id="IPR036427">
    <property type="entry name" value="Bromodomain-like_sf"/>
</dbReference>
<dbReference type="AlphaFoldDB" id="A0AB38MV52"/>
<dbReference type="Pfam" id="PF17035">
    <property type="entry name" value="BET"/>
    <property type="match status" value="1"/>
</dbReference>
<feature type="compositionally biased region" description="Low complexity" evidence="3">
    <location>
        <begin position="257"/>
        <end position="298"/>
    </location>
</feature>
<feature type="domain" description="NET" evidence="5">
    <location>
        <begin position="756"/>
        <end position="836"/>
    </location>
</feature>
<dbReference type="Pfam" id="PF00439">
    <property type="entry name" value="Bromodomain"/>
    <property type="match status" value="2"/>
</dbReference>
<feature type="compositionally biased region" description="Low complexity" evidence="3">
    <location>
        <begin position="177"/>
        <end position="198"/>
    </location>
</feature>
<feature type="compositionally biased region" description="Polar residues" evidence="3">
    <location>
        <begin position="515"/>
        <end position="527"/>
    </location>
</feature>
<dbReference type="Proteomes" id="UP000309601">
    <property type="component" value="Unassembled WGS sequence"/>
</dbReference>
<evidence type="ECO:0000256" key="3">
    <source>
        <dbReference type="SAM" id="MobiDB-lite"/>
    </source>
</evidence>
<feature type="compositionally biased region" description="Low complexity" evidence="3">
    <location>
        <begin position="903"/>
        <end position="915"/>
    </location>
</feature>
<dbReference type="Gene3D" id="1.20.1270.220">
    <property type="match status" value="1"/>
</dbReference>
<evidence type="ECO:0000259" key="5">
    <source>
        <dbReference type="PROSITE" id="PS51525"/>
    </source>
</evidence>
<dbReference type="InterPro" id="IPR027353">
    <property type="entry name" value="NET_dom"/>
</dbReference>
<dbReference type="GO" id="GO:0005634">
    <property type="term" value="C:nucleus"/>
    <property type="evidence" value="ECO:0007669"/>
    <property type="project" value="TreeGrafter"/>
</dbReference>
<dbReference type="PANTHER" id="PTHR22880:SF225">
    <property type="entry name" value="BROMODOMAIN-CONTAINING PROTEIN BET-1-RELATED"/>
    <property type="match status" value="1"/>
</dbReference>
<dbReference type="InterPro" id="IPR038336">
    <property type="entry name" value="NET_sf"/>
</dbReference>
<feature type="compositionally biased region" description="Polar residues" evidence="3">
    <location>
        <begin position="299"/>
        <end position="312"/>
    </location>
</feature>
<feature type="compositionally biased region" description="Polar residues" evidence="3">
    <location>
        <begin position="62"/>
        <end position="83"/>
    </location>
</feature>
<evidence type="ECO:0000313" key="6">
    <source>
        <dbReference type="EMBL" id="TIC63956.1"/>
    </source>
</evidence>
<feature type="compositionally biased region" description="Polar residues" evidence="3">
    <location>
        <begin position="201"/>
        <end position="230"/>
    </location>
</feature>
<feature type="compositionally biased region" description="Basic and acidic residues" evidence="3">
    <location>
        <begin position="1"/>
        <end position="23"/>
    </location>
</feature>
<feature type="domain" description="Bromo" evidence="4">
    <location>
        <begin position="589"/>
        <end position="661"/>
    </location>
</feature>
<dbReference type="GO" id="GO:0006338">
    <property type="term" value="P:chromatin remodeling"/>
    <property type="evidence" value="ECO:0007669"/>
    <property type="project" value="TreeGrafter"/>
</dbReference>
<feature type="region of interest" description="Disordered" evidence="3">
    <location>
        <begin position="889"/>
        <end position="921"/>
    </location>
</feature>
<dbReference type="Gene3D" id="1.20.920.10">
    <property type="entry name" value="Bromodomain-like"/>
    <property type="match status" value="2"/>
</dbReference>
<dbReference type="PRINTS" id="PR00503">
    <property type="entry name" value="BROMODOMAIN"/>
</dbReference>
<dbReference type="SMART" id="SM00297">
    <property type="entry name" value="BROMO"/>
    <property type="match status" value="2"/>
</dbReference>
<evidence type="ECO:0000313" key="7">
    <source>
        <dbReference type="Proteomes" id="UP000309601"/>
    </source>
</evidence>
<dbReference type="InterPro" id="IPR001487">
    <property type="entry name" value="Bromodomain"/>
</dbReference>
<dbReference type="PROSITE" id="PS51525">
    <property type="entry name" value="NET"/>
    <property type="match status" value="1"/>
</dbReference>
<reference evidence="6 7" key="1">
    <citation type="submission" date="2019-03" db="EMBL/GenBank/DDBJ databases">
        <title>Sequencing 25 genomes of Wallemia mellicola.</title>
        <authorList>
            <person name="Gostincar C."/>
        </authorList>
    </citation>
    <scope>NUCLEOTIDE SEQUENCE [LARGE SCALE GENOMIC DNA]</scope>
    <source>
        <strain evidence="6 7">EXF-1274</strain>
    </source>
</reference>
<gene>
    <name evidence="6" type="ORF">E3Q02_02815</name>
</gene>
<protein>
    <submittedName>
        <fullName evidence="6">Bromodomain-containing protein</fullName>
    </submittedName>
</protein>
<evidence type="ECO:0000256" key="2">
    <source>
        <dbReference type="PROSITE-ProRule" id="PRU00035"/>
    </source>
</evidence>
<dbReference type="GO" id="GO:0006355">
    <property type="term" value="P:regulation of DNA-templated transcription"/>
    <property type="evidence" value="ECO:0007669"/>
    <property type="project" value="TreeGrafter"/>
</dbReference>
<feature type="compositionally biased region" description="Polar residues" evidence="3">
    <location>
        <begin position="144"/>
        <end position="168"/>
    </location>
</feature>
<feature type="compositionally biased region" description="Gly residues" evidence="3">
    <location>
        <begin position="726"/>
        <end position="746"/>
    </location>
</feature>
<evidence type="ECO:0000256" key="1">
    <source>
        <dbReference type="ARBA" id="ARBA00023117"/>
    </source>
</evidence>
<proteinExistence type="predicted"/>
<evidence type="ECO:0000259" key="4">
    <source>
        <dbReference type="PROSITE" id="PS50014"/>
    </source>
</evidence>
<dbReference type="InterPro" id="IPR050935">
    <property type="entry name" value="Bromo_chromatin_reader"/>
</dbReference>
<feature type="domain" description="Bromo" evidence="4">
    <location>
        <begin position="418"/>
        <end position="496"/>
    </location>
</feature>
<dbReference type="EMBL" id="SPRW01000031">
    <property type="protein sequence ID" value="TIC63956.1"/>
    <property type="molecule type" value="Genomic_DNA"/>
</dbReference>
<feature type="region of interest" description="Disordered" evidence="3">
    <location>
        <begin position="1"/>
        <end position="375"/>
    </location>
</feature>
<feature type="region of interest" description="Disordered" evidence="3">
    <location>
        <begin position="510"/>
        <end position="566"/>
    </location>
</feature>
<feature type="compositionally biased region" description="Low complexity" evidence="3">
    <location>
        <begin position="111"/>
        <end position="139"/>
    </location>
</feature>
<comment type="caution">
    <text evidence="6">The sequence shown here is derived from an EMBL/GenBank/DDBJ whole genome shotgun (WGS) entry which is preliminary data.</text>
</comment>
<keyword evidence="1 2" id="KW-0103">Bromodomain</keyword>
<feature type="compositionally biased region" description="Polar residues" evidence="3">
    <location>
        <begin position="101"/>
        <end position="110"/>
    </location>
</feature>
<feature type="region of interest" description="Disordered" evidence="3">
    <location>
        <begin position="712"/>
        <end position="758"/>
    </location>
</feature>
<dbReference type="GO" id="GO:0000785">
    <property type="term" value="C:chromatin"/>
    <property type="evidence" value="ECO:0007669"/>
    <property type="project" value="TreeGrafter"/>
</dbReference>
<accession>A0AB38MV52</accession>
<dbReference type="SUPFAM" id="SSF47370">
    <property type="entry name" value="Bromodomain"/>
    <property type="match status" value="2"/>
</dbReference>
<dbReference type="PANTHER" id="PTHR22880">
    <property type="entry name" value="FALZ-RELATED BROMODOMAIN-CONTAINING PROTEINS"/>
    <property type="match status" value="1"/>
</dbReference>
<feature type="region of interest" description="Disordered" evidence="3">
    <location>
        <begin position="831"/>
        <end position="865"/>
    </location>
</feature>
<name>A0AB38MV52_9BASI</name>